<gene>
    <name evidence="1" type="ORF">O0S10_07035</name>
</gene>
<reference evidence="1" key="1">
    <citation type="submission" date="2022-12" db="EMBL/GenBank/DDBJ databases">
        <title>Isolation and characterisation of novel Methanocorpusculum spp. from native Australian herbivores indicates the genus is ancestrally host-associated.</title>
        <authorList>
            <person name="Volmer J.G."/>
            <person name="Soo R.M."/>
            <person name="Evans P.N."/>
            <person name="Hoedt E.C."/>
            <person name="Astorga Alsina A.L."/>
            <person name="Woodcroft B.J."/>
            <person name="Tyson G.W."/>
            <person name="Hugenholtz P."/>
            <person name="Morrison M."/>
        </authorList>
    </citation>
    <scope>NUCLEOTIDE SEQUENCE</scope>
    <source>
        <strain evidence="1">MG</strain>
    </source>
</reference>
<dbReference type="RefSeq" id="WP_268925176.1">
    <property type="nucleotide sequence ID" value="NZ_JAPTGB010000014.1"/>
</dbReference>
<protein>
    <recommendedName>
        <fullName evidence="3">Zinc ribbon domain-containing protein</fullName>
    </recommendedName>
</protein>
<dbReference type="EMBL" id="JAPTGB010000014">
    <property type="protein sequence ID" value="MCZ0860978.1"/>
    <property type="molecule type" value="Genomic_DNA"/>
</dbReference>
<comment type="caution">
    <text evidence="1">The sequence shown here is derived from an EMBL/GenBank/DDBJ whole genome shotgun (WGS) entry which is preliminary data.</text>
</comment>
<evidence type="ECO:0008006" key="3">
    <source>
        <dbReference type="Google" id="ProtNLM"/>
    </source>
</evidence>
<proteinExistence type="predicted"/>
<accession>A0ABT4IGV8</accession>
<sequence>MNNYRETTYTCPDCGTAFTIPEIGDDLPAVVPVLCCPRCRLPAYRTSTDEQYTLQTYCRYRDQTRDIIARRNTEQEAGP</sequence>
<dbReference type="Proteomes" id="UP001141422">
    <property type="component" value="Unassembled WGS sequence"/>
</dbReference>
<organism evidence="1 2">
    <name type="scientific">Methanocorpusculum petauri</name>
    <dbReference type="NCBI Taxonomy" id="3002863"/>
    <lineage>
        <taxon>Archaea</taxon>
        <taxon>Methanobacteriati</taxon>
        <taxon>Methanobacteriota</taxon>
        <taxon>Stenosarchaea group</taxon>
        <taxon>Methanomicrobia</taxon>
        <taxon>Methanomicrobiales</taxon>
        <taxon>Methanocorpusculaceae</taxon>
        <taxon>Methanocorpusculum</taxon>
    </lineage>
</organism>
<keyword evidence="2" id="KW-1185">Reference proteome</keyword>
<name>A0ABT4IGV8_9EURY</name>
<evidence type="ECO:0000313" key="2">
    <source>
        <dbReference type="Proteomes" id="UP001141422"/>
    </source>
</evidence>
<evidence type="ECO:0000313" key="1">
    <source>
        <dbReference type="EMBL" id="MCZ0860978.1"/>
    </source>
</evidence>